<dbReference type="Proteomes" id="UP000550707">
    <property type="component" value="Unassembled WGS sequence"/>
</dbReference>
<comment type="caution">
    <text evidence="3">The sequence shown here is derived from an EMBL/GenBank/DDBJ whole genome shotgun (WGS) entry which is preliminary data.</text>
</comment>
<feature type="signal peptide" evidence="1">
    <location>
        <begin position="1"/>
        <end position="24"/>
    </location>
</feature>
<proteinExistence type="predicted"/>
<feature type="chain" id="PRO_5029564637" evidence="1">
    <location>
        <begin position="25"/>
        <end position="141"/>
    </location>
</feature>
<dbReference type="AlphaFoldDB" id="A0A7J8EQI2"/>
<evidence type="ECO:0000313" key="3">
    <source>
        <dbReference type="EMBL" id="KAF6437342.1"/>
    </source>
</evidence>
<accession>A0A7J8EQI2</accession>
<keyword evidence="4" id="KW-1185">Reference proteome</keyword>
<dbReference type="Gene3D" id="2.40.128.80">
    <property type="entry name" value="Cathepsin C, exclusion domain"/>
    <property type="match status" value="1"/>
</dbReference>
<dbReference type="InterPro" id="IPR014882">
    <property type="entry name" value="CathepsinC_exc"/>
</dbReference>
<dbReference type="PROSITE" id="PS51257">
    <property type="entry name" value="PROKAR_LIPOPROTEIN"/>
    <property type="match status" value="1"/>
</dbReference>
<keyword evidence="1" id="KW-0732">Signal</keyword>
<sequence>MGSPPRSLLAPLVLFLCGFGTASCDTPANCTYPDLLGTWVFQVGRAGSQRDVNCSVMGPPEKKVVVHLKKMDTAYDDLGNSGHFTIIYNQGFEIVLNDYKWFAFFKDVTDFISQLFMQLGTVGIYDLPYQRNKLAPNRLWG</sequence>
<evidence type="ECO:0000313" key="4">
    <source>
        <dbReference type="Proteomes" id="UP000550707"/>
    </source>
</evidence>
<organism evidence="3 4">
    <name type="scientific">Molossus molossus</name>
    <name type="common">Pallas' mastiff bat</name>
    <name type="synonym">Vespertilio molossus</name>
    <dbReference type="NCBI Taxonomy" id="27622"/>
    <lineage>
        <taxon>Eukaryota</taxon>
        <taxon>Metazoa</taxon>
        <taxon>Chordata</taxon>
        <taxon>Craniata</taxon>
        <taxon>Vertebrata</taxon>
        <taxon>Euteleostomi</taxon>
        <taxon>Mammalia</taxon>
        <taxon>Eutheria</taxon>
        <taxon>Laurasiatheria</taxon>
        <taxon>Chiroptera</taxon>
        <taxon>Yangochiroptera</taxon>
        <taxon>Molossidae</taxon>
        <taxon>Molossus</taxon>
    </lineage>
</organism>
<evidence type="ECO:0000256" key="1">
    <source>
        <dbReference type="SAM" id="SignalP"/>
    </source>
</evidence>
<name>A0A7J8EQI2_MOLMO</name>
<dbReference type="Pfam" id="PF08773">
    <property type="entry name" value="CathepsinC_exc"/>
    <property type="match status" value="1"/>
</dbReference>
<dbReference type="EMBL" id="JACASF010000013">
    <property type="protein sequence ID" value="KAF6437342.1"/>
    <property type="molecule type" value="Genomic_DNA"/>
</dbReference>
<evidence type="ECO:0000259" key="2">
    <source>
        <dbReference type="Pfam" id="PF08773"/>
    </source>
</evidence>
<feature type="domain" description="Cathepsin C exclusion" evidence="2">
    <location>
        <begin position="25"/>
        <end position="106"/>
    </location>
</feature>
<gene>
    <name evidence="3" type="ORF">HJG59_003483</name>
</gene>
<protein>
    <submittedName>
        <fullName evidence="3">Cathepsin C</fullName>
    </submittedName>
</protein>
<dbReference type="InterPro" id="IPR036496">
    <property type="entry name" value="CathepsinC_exc_dom_sf"/>
</dbReference>
<dbReference type="SUPFAM" id="SSF75001">
    <property type="entry name" value="Dipeptidyl peptidase I (cathepsin C), exclusion domain"/>
    <property type="match status" value="1"/>
</dbReference>
<reference evidence="3 4" key="1">
    <citation type="journal article" date="2020" name="Nature">
        <title>Six reference-quality genomes reveal evolution of bat adaptations.</title>
        <authorList>
            <person name="Jebb D."/>
            <person name="Huang Z."/>
            <person name="Pippel M."/>
            <person name="Hughes G.M."/>
            <person name="Lavrichenko K."/>
            <person name="Devanna P."/>
            <person name="Winkler S."/>
            <person name="Jermiin L.S."/>
            <person name="Skirmuntt E.C."/>
            <person name="Katzourakis A."/>
            <person name="Burkitt-Gray L."/>
            <person name="Ray D.A."/>
            <person name="Sullivan K.A.M."/>
            <person name="Roscito J.G."/>
            <person name="Kirilenko B.M."/>
            <person name="Davalos L.M."/>
            <person name="Corthals A.P."/>
            <person name="Power M.L."/>
            <person name="Jones G."/>
            <person name="Ransome R.D."/>
            <person name="Dechmann D.K.N."/>
            <person name="Locatelli A.G."/>
            <person name="Puechmaille S.J."/>
            <person name="Fedrigo O."/>
            <person name="Jarvis E.D."/>
            <person name="Hiller M."/>
            <person name="Vernes S.C."/>
            <person name="Myers E.W."/>
            <person name="Teeling E.C."/>
        </authorList>
    </citation>
    <scope>NUCLEOTIDE SEQUENCE [LARGE SCALE GENOMIC DNA]</scope>
    <source>
        <strain evidence="3">MMolMol1</strain>
        <tissue evidence="3">Muscle</tissue>
    </source>
</reference>